<accession>A0A1J7JV47</accession>
<dbReference type="EMBL" id="KV875094">
    <property type="protein sequence ID" value="OIW33912.1"/>
    <property type="molecule type" value="Genomic_DNA"/>
</dbReference>
<dbReference type="STRING" id="1408157.A0A1J7JV47"/>
<feature type="compositionally biased region" description="Acidic residues" evidence="1">
    <location>
        <begin position="139"/>
        <end position="150"/>
    </location>
</feature>
<dbReference type="PANTHER" id="PTHR38166">
    <property type="entry name" value="C2H2-TYPE DOMAIN-CONTAINING PROTEIN-RELATED"/>
    <property type="match status" value="1"/>
</dbReference>
<name>A0A1J7JV47_9PEZI</name>
<feature type="region of interest" description="Disordered" evidence="1">
    <location>
        <begin position="24"/>
        <end position="45"/>
    </location>
</feature>
<feature type="compositionally biased region" description="Acidic residues" evidence="1">
    <location>
        <begin position="27"/>
        <end position="45"/>
    </location>
</feature>
<evidence type="ECO:0000256" key="1">
    <source>
        <dbReference type="SAM" id="MobiDB-lite"/>
    </source>
</evidence>
<reference evidence="2 3" key="1">
    <citation type="submission" date="2016-10" db="EMBL/GenBank/DDBJ databases">
        <title>Draft genome sequence of Coniochaeta ligniaria NRRL30616, a lignocellulolytic fungus for bioabatement of inhibitors in plant biomass hydrolysates.</title>
        <authorList>
            <consortium name="DOE Joint Genome Institute"/>
            <person name="Jimenez D.J."/>
            <person name="Hector R.E."/>
            <person name="Riley R."/>
            <person name="Sun H."/>
            <person name="Grigoriev I.V."/>
            <person name="Van Elsas J.D."/>
            <person name="Nichols N.N."/>
        </authorList>
    </citation>
    <scope>NUCLEOTIDE SEQUENCE [LARGE SCALE GENOMIC DNA]</scope>
    <source>
        <strain evidence="2 3">NRRL 30616</strain>
    </source>
</reference>
<gene>
    <name evidence="2" type="ORF">CONLIGDRAFT_711742</name>
</gene>
<keyword evidence="3" id="KW-1185">Reference proteome</keyword>
<feature type="region of interest" description="Disordered" evidence="1">
    <location>
        <begin position="100"/>
        <end position="170"/>
    </location>
</feature>
<evidence type="ECO:0000313" key="3">
    <source>
        <dbReference type="Proteomes" id="UP000182658"/>
    </source>
</evidence>
<dbReference type="InParanoid" id="A0A1J7JV47"/>
<feature type="compositionally biased region" description="Polar residues" evidence="1">
    <location>
        <begin position="115"/>
        <end position="127"/>
    </location>
</feature>
<evidence type="ECO:0008006" key="4">
    <source>
        <dbReference type="Google" id="ProtNLM"/>
    </source>
</evidence>
<dbReference type="AlphaFoldDB" id="A0A1J7JV47"/>
<sequence length="442" mass="49320">MASFRASEDIETTASDILALKAQLGAEDLDQDQDDSESSDDDDEWEETIFMPSMSSEQSPTSIQLPTWYSRHVDTHPFISADPSIVHELLAEFKAWKHHADDGGGTSGSASTSSEANNQDTADTRTPSGARARKRGAEAGEDEDDSEEDQGGSRKRSKKPRLPGERQRLLACPFAKKDPRKYRECYRFRIKRIQDVKAHLRRHHDQPIYCHCCKDKFKSEADLQIHAEANCCSPRREVVEGVDRDQKAKLSKPVPRGCLEDQWFYIFDILFPGFEPKPRSPYVSDNLEPAFSAFRDYMANDGAMVLMGILQARGLVTTSAGDEGQLLLAALAEGQEAIANEWNSTRAEPFSHFTIAGMPPPAADNILPYVPDEPRSVSVPGPSDYHRMVFDGNVEQKYGTEAPEEDIDLFDQLIFPEGGNEAWLGETWFPDLQSCDLDGVPS</sequence>
<proteinExistence type="predicted"/>
<dbReference type="PANTHER" id="PTHR38166:SF1">
    <property type="entry name" value="C2H2-TYPE DOMAIN-CONTAINING PROTEIN"/>
    <property type="match status" value="1"/>
</dbReference>
<dbReference type="OrthoDB" id="3521097at2759"/>
<dbReference type="Proteomes" id="UP000182658">
    <property type="component" value="Unassembled WGS sequence"/>
</dbReference>
<evidence type="ECO:0000313" key="2">
    <source>
        <dbReference type="EMBL" id="OIW33912.1"/>
    </source>
</evidence>
<organism evidence="2 3">
    <name type="scientific">Coniochaeta ligniaria NRRL 30616</name>
    <dbReference type="NCBI Taxonomy" id="1408157"/>
    <lineage>
        <taxon>Eukaryota</taxon>
        <taxon>Fungi</taxon>
        <taxon>Dikarya</taxon>
        <taxon>Ascomycota</taxon>
        <taxon>Pezizomycotina</taxon>
        <taxon>Sordariomycetes</taxon>
        <taxon>Sordariomycetidae</taxon>
        <taxon>Coniochaetales</taxon>
        <taxon>Coniochaetaceae</taxon>
        <taxon>Coniochaeta</taxon>
    </lineage>
</organism>
<protein>
    <recommendedName>
        <fullName evidence="4">C2H2-type domain-containing protein</fullName>
    </recommendedName>
</protein>